<dbReference type="PANTHER" id="PTHR12300:SF161">
    <property type="entry name" value="RECEPTOR EXPRESSION-ENHANCING PROTEIN"/>
    <property type="match status" value="1"/>
</dbReference>
<feature type="compositionally biased region" description="Low complexity" evidence="7">
    <location>
        <begin position="244"/>
        <end position="264"/>
    </location>
</feature>
<keyword evidence="3 6" id="KW-0812">Transmembrane</keyword>
<comment type="caution">
    <text evidence="8">The sequence shown here is derived from an EMBL/GenBank/DDBJ whole genome shotgun (WGS) entry which is preliminary data.</text>
</comment>
<keyword evidence="4 6" id="KW-1133">Transmembrane helix</keyword>
<evidence type="ECO:0000256" key="7">
    <source>
        <dbReference type="SAM" id="MobiDB-lite"/>
    </source>
</evidence>
<evidence type="ECO:0000256" key="2">
    <source>
        <dbReference type="ARBA" id="ARBA00008573"/>
    </source>
</evidence>
<dbReference type="EMBL" id="NBSH01000014">
    <property type="protein sequence ID" value="ORX34372.1"/>
    <property type="molecule type" value="Genomic_DNA"/>
</dbReference>
<evidence type="ECO:0000256" key="3">
    <source>
        <dbReference type="ARBA" id="ARBA00022692"/>
    </source>
</evidence>
<comment type="subcellular location">
    <subcellularLocation>
        <location evidence="1 6">Membrane</location>
        <topology evidence="1 6">Multi-pass membrane protein</topology>
    </subcellularLocation>
</comment>
<proteinExistence type="inferred from homology"/>
<dbReference type="AlphaFoldDB" id="A0A1Y1U8N2"/>
<feature type="region of interest" description="Disordered" evidence="7">
    <location>
        <begin position="244"/>
        <end position="275"/>
    </location>
</feature>
<evidence type="ECO:0000313" key="9">
    <source>
        <dbReference type="Proteomes" id="UP000193218"/>
    </source>
</evidence>
<accession>A0A1Y1U8N2</accession>
<dbReference type="InterPro" id="IPR004345">
    <property type="entry name" value="TB2_DP1_HVA22"/>
</dbReference>
<dbReference type="RefSeq" id="XP_021868635.1">
    <property type="nucleotide sequence ID" value="XM_022016825.1"/>
</dbReference>
<evidence type="ECO:0000256" key="5">
    <source>
        <dbReference type="ARBA" id="ARBA00023136"/>
    </source>
</evidence>
<gene>
    <name evidence="8" type="ORF">BD324DRAFT_635588</name>
</gene>
<feature type="transmembrane region" description="Helical" evidence="6">
    <location>
        <begin position="117"/>
        <end position="140"/>
    </location>
</feature>
<dbReference type="OrthoDB" id="10009287at2759"/>
<evidence type="ECO:0000313" key="8">
    <source>
        <dbReference type="EMBL" id="ORX34372.1"/>
    </source>
</evidence>
<name>A0A1Y1U8N2_9TREE</name>
<protein>
    <recommendedName>
        <fullName evidence="6">Protein YOP1</fullName>
    </recommendedName>
</protein>
<dbReference type="Proteomes" id="UP000193218">
    <property type="component" value="Unassembled WGS sequence"/>
</dbReference>
<feature type="compositionally biased region" description="Polar residues" evidence="7">
    <location>
        <begin position="265"/>
        <end position="275"/>
    </location>
</feature>
<organism evidence="8 9">
    <name type="scientific">Kockovaella imperatae</name>
    <dbReference type="NCBI Taxonomy" id="4999"/>
    <lineage>
        <taxon>Eukaryota</taxon>
        <taxon>Fungi</taxon>
        <taxon>Dikarya</taxon>
        <taxon>Basidiomycota</taxon>
        <taxon>Agaricomycotina</taxon>
        <taxon>Tremellomycetes</taxon>
        <taxon>Tremellales</taxon>
        <taxon>Cuniculitremaceae</taxon>
        <taxon>Kockovaella</taxon>
    </lineage>
</organism>
<sequence length="275" mass="28552">MAEDAINAHLEPTSLHQEPATGTGGIPSLHAGVTPQTGASTTSGGAGAKSSSRSTPTATGVRQRVHALGDQLDAATDHPAVKNVKVTAQKQVSKLREVLGRSPPLVNLERSTGVDRVILVVGGILAYILVIPFNFLGLALPVTTLLALVPPSFIAFGILEEKTSAANEAATRALLSYFVALGFIQFLESLAAGILYSKIPQYYTLKLVFLAYLLHPKTQGALKLHNMVFKPLFISNTGSSLKTPPTAHASASSASSPTAAASPSLGSGNVQHTAE</sequence>
<evidence type="ECO:0000256" key="1">
    <source>
        <dbReference type="ARBA" id="ARBA00004141"/>
    </source>
</evidence>
<dbReference type="STRING" id="4999.A0A1Y1U8N2"/>
<keyword evidence="5 6" id="KW-0472">Membrane</keyword>
<feature type="transmembrane region" description="Helical" evidence="6">
    <location>
        <begin position="174"/>
        <end position="196"/>
    </location>
</feature>
<comment type="caution">
    <text evidence="6">Lacks conserved residue(s) required for the propagation of feature annotation.</text>
</comment>
<comment type="similarity">
    <text evidence="2 6">Belongs to the DP1 family.</text>
</comment>
<evidence type="ECO:0000256" key="6">
    <source>
        <dbReference type="RuleBase" id="RU362006"/>
    </source>
</evidence>
<dbReference type="InParanoid" id="A0A1Y1U8N2"/>
<dbReference type="GO" id="GO:0016020">
    <property type="term" value="C:membrane"/>
    <property type="evidence" value="ECO:0007669"/>
    <property type="project" value="UniProtKB-SubCell"/>
</dbReference>
<dbReference type="Pfam" id="PF03134">
    <property type="entry name" value="TB2_DP1_HVA22"/>
    <property type="match status" value="1"/>
</dbReference>
<feature type="region of interest" description="Disordered" evidence="7">
    <location>
        <begin position="1"/>
        <end position="61"/>
    </location>
</feature>
<dbReference type="PANTHER" id="PTHR12300">
    <property type="entry name" value="HVA22-LIKE PROTEINS"/>
    <property type="match status" value="1"/>
</dbReference>
<dbReference type="GeneID" id="33558634"/>
<reference evidence="8 9" key="1">
    <citation type="submission" date="2017-03" db="EMBL/GenBank/DDBJ databases">
        <title>Widespread Adenine N6-methylation of Active Genes in Fungi.</title>
        <authorList>
            <consortium name="DOE Joint Genome Institute"/>
            <person name="Mondo S.J."/>
            <person name="Dannebaum R.O."/>
            <person name="Kuo R.C."/>
            <person name="Louie K.B."/>
            <person name="Bewick A.J."/>
            <person name="Labutti K."/>
            <person name="Haridas S."/>
            <person name="Kuo A."/>
            <person name="Salamov A."/>
            <person name="Ahrendt S.R."/>
            <person name="Lau R."/>
            <person name="Bowen B.P."/>
            <person name="Lipzen A."/>
            <person name="Sullivan W."/>
            <person name="Andreopoulos W.B."/>
            <person name="Clum A."/>
            <person name="Lindquist E."/>
            <person name="Daum C."/>
            <person name="Northen T.R."/>
            <person name="Ramamoorthy G."/>
            <person name="Schmitz R.J."/>
            <person name="Gryganskyi A."/>
            <person name="Culley D."/>
            <person name="Magnuson J."/>
            <person name="James T.Y."/>
            <person name="O'Malley M.A."/>
            <person name="Stajich J.E."/>
            <person name="Spatafora J.W."/>
            <person name="Visel A."/>
            <person name="Grigoriev I.V."/>
        </authorList>
    </citation>
    <scope>NUCLEOTIDE SEQUENCE [LARGE SCALE GENOMIC DNA]</scope>
    <source>
        <strain evidence="8 9">NRRL Y-17943</strain>
    </source>
</reference>
<evidence type="ECO:0000256" key="4">
    <source>
        <dbReference type="ARBA" id="ARBA00022989"/>
    </source>
</evidence>
<feature type="compositionally biased region" description="Low complexity" evidence="7">
    <location>
        <begin position="37"/>
        <end position="55"/>
    </location>
</feature>
<keyword evidence="9" id="KW-1185">Reference proteome</keyword>